<keyword evidence="2" id="KW-1185">Reference proteome</keyword>
<sequence length="217" mass="25305">MNNNYISPQYHAHKKRLQTDDLELSTFGLPRKKFVSEESFTKEMAAMSLDTGKLLIIDKQRKLCNHHHHHQQQQQQQQQQQYYQYYNDRFGSNFTPSSTIQHDKNVIRIDHLSDDDEDEDEYNNDTQMQSNNTIYMDINGKKAIVGSNLSGLPLELRPGDYKPRIPDFVLENSELTDPRDKLAYQNILKSLKENKNTHIEVLNNPSTHVAPTSMDID</sequence>
<dbReference type="OrthoDB" id="59470at2759"/>
<organism evidence="1 2">
    <name type="scientific">Mucor plumbeus</name>
    <dbReference type="NCBI Taxonomy" id="97098"/>
    <lineage>
        <taxon>Eukaryota</taxon>
        <taxon>Fungi</taxon>
        <taxon>Fungi incertae sedis</taxon>
        <taxon>Mucoromycota</taxon>
        <taxon>Mucoromycotina</taxon>
        <taxon>Mucoromycetes</taxon>
        <taxon>Mucorales</taxon>
        <taxon>Mucorineae</taxon>
        <taxon>Mucoraceae</taxon>
        <taxon>Mucor</taxon>
    </lineage>
</organism>
<proteinExistence type="predicted"/>
<protein>
    <submittedName>
        <fullName evidence="1">Uncharacterized protein</fullName>
    </submittedName>
</protein>
<dbReference type="EMBL" id="JAEPRC010000108">
    <property type="protein sequence ID" value="KAG2208781.1"/>
    <property type="molecule type" value="Genomic_DNA"/>
</dbReference>
<comment type="caution">
    <text evidence="1">The sequence shown here is derived from an EMBL/GenBank/DDBJ whole genome shotgun (WGS) entry which is preliminary data.</text>
</comment>
<accession>A0A8H7RCR0</accession>
<dbReference type="Proteomes" id="UP000650833">
    <property type="component" value="Unassembled WGS sequence"/>
</dbReference>
<evidence type="ECO:0000313" key="2">
    <source>
        <dbReference type="Proteomes" id="UP000650833"/>
    </source>
</evidence>
<evidence type="ECO:0000313" key="1">
    <source>
        <dbReference type="EMBL" id="KAG2208781.1"/>
    </source>
</evidence>
<gene>
    <name evidence="1" type="ORF">INT46_003042</name>
</gene>
<reference evidence="1" key="1">
    <citation type="submission" date="2020-12" db="EMBL/GenBank/DDBJ databases">
        <title>Metabolic potential, ecology and presence of endohyphal bacteria is reflected in genomic diversity of Mucoromycotina.</title>
        <authorList>
            <person name="Muszewska A."/>
            <person name="Okrasinska A."/>
            <person name="Steczkiewicz K."/>
            <person name="Drgas O."/>
            <person name="Orlowska M."/>
            <person name="Perlinska-Lenart U."/>
            <person name="Aleksandrzak-Piekarczyk T."/>
            <person name="Szatraj K."/>
            <person name="Zielenkiewicz U."/>
            <person name="Pilsyk S."/>
            <person name="Malc E."/>
            <person name="Mieczkowski P."/>
            <person name="Kruszewska J.S."/>
            <person name="Biernat P."/>
            <person name="Pawlowska J."/>
        </authorList>
    </citation>
    <scope>NUCLEOTIDE SEQUENCE</scope>
    <source>
        <strain evidence="1">CBS 226.32</strain>
    </source>
</reference>
<name>A0A8H7RCR0_9FUNG</name>
<dbReference type="AlphaFoldDB" id="A0A8H7RCR0"/>